<proteinExistence type="inferred from homology"/>
<dbReference type="Pfam" id="PF02434">
    <property type="entry name" value="Fringe"/>
    <property type="match status" value="1"/>
</dbReference>
<dbReference type="InParanoid" id="A0A6L2PUE1"/>
<dbReference type="GO" id="GO:0012505">
    <property type="term" value="C:endomembrane system"/>
    <property type="evidence" value="ECO:0007669"/>
    <property type="project" value="UniProtKB-SubCell"/>
</dbReference>
<comment type="similarity">
    <text evidence="2">Belongs to the glycosyltransferase 31 family.</text>
</comment>
<dbReference type="FunFam" id="3.90.550.50:FF:000008">
    <property type="entry name" value="Beta-1,3-glucosyltransferase"/>
    <property type="match status" value="1"/>
</dbReference>
<dbReference type="Gene3D" id="3.90.550.50">
    <property type="match status" value="1"/>
</dbReference>
<keyword evidence="8" id="KW-0472">Membrane</keyword>
<evidence type="ECO:0000313" key="11">
    <source>
        <dbReference type="EMBL" id="GFG34258.1"/>
    </source>
</evidence>
<dbReference type="EMBL" id="BLKM01011744">
    <property type="protein sequence ID" value="GFG34258.1"/>
    <property type="molecule type" value="Genomic_DNA"/>
</dbReference>
<reference evidence="12" key="1">
    <citation type="submission" date="2020-01" db="EMBL/GenBank/DDBJ databases">
        <title>Draft genome sequence of the Termite Coptotermes fromosanus.</title>
        <authorList>
            <person name="Itakura S."/>
            <person name="Yosikawa Y."/>
            <person name="Umezawa K."/>
        </authorList>
    </citation>
    <scope>NUCLEOTIDE SEQUENCE [LARGE SCALE GENOMIC DNA]</scope>
</reference>
<evidence type="ECO:0000313" key="12">
    <source>
        <dbReference type="Proteomes" id="UP000502823"/>
    </source>
</evidence>
<dbReference type="InterPro" id="IPR029044">
    <property type="entry name" value="Nucleotide-diphossugar_trans"/>
</dbReference>
<comment type="caution">
    <text evidence="11">The sequence shown here is derived from an EMBL/GenBank/DDBJ whole genome shotgun (WGS) entry which is preliminary data.</text>
</comment>
<evidence type="ECO:0000256" key="6">
    <source>
        <dbReference type="ARBA" id="ARBA00022968"/>
    </source>
</evidence>
<feature type="domain" description="Fringe-like glycosyltransferase" evidence="10">
    <location>
        <begin position="149"/>
        <end position="368"/>
    </location>
</feature>
<dbReference type="OrthoDB" id="421979at2759"/>
<dbReference type="FunCoup" id="A0A6L2PUE1">
    <property type="interactions" value="20"/>
</dbReference>
<dbReference type="GO" id="GO:0016757">
    <property type="term" value="F:glycosyltransferase activity"/>
    <property type="evidence" value="ECO:0007669"/>
    <property type="project" value="UniProtKB-KW"/>
</dbReference>
<dbReference type="Proteomes" id="UP000502823">
    <property type="component" value="Unassembled WGS sequence"/>
</dbReference>
<dbReference type="InterPro" id="IPR003378">
    <property type="entry name" value="Fringe-like_glycosylTrfase"/>
</dbReference>
<accession>A0A6L2PUE1</accession>
<keyword evidence="5" id="KW-0812">Transmembrane</keyword>
<evidence type="ECO:0000256" key="1">
    <source>
        <dbReference type="ARBA" id="ARBA00004606"/>
    </source>
</evidence>
<dbReference type="SUPFAM" id="SSF53448">
    <property type="entry name" value="Nucleotide-diphospho-sugar transferases"/>
    <property type="match status" value="1"/>
</dbReference>
<evidence type="ECO:0000256" key="4">
    <source>
        <dbReference type="ARBA" id="ARBA00022679"/>
    </source>
</evidence>
<name>A0A6L2PUE1_COPFO</name>
<keyword evidence="3" id="KW-0328">Glycosyltransferase</keyword>
<dbReference type="AlphaFoldDB" id="A0A6L2PUE1"/>
<evidence type="ECO:0000256" key="8">
    <source>
        <dbReference type="ARBA" id="ARBA00023136"/>
    </source>
</evidence>
<gene>
    <name evidence="11" type="ORF">Cfor_08206</name>
</gene>
<evidence type="ECO:0000259" key="10">
    <source>
        <dbReference type="Pfam" id="PF02434"/>
    </source>
</evidence>
<evidence type="ECO:0000256" key="9">
    <source>
        <dbReference type="ARBA" id="ARBA00037847"/>
    </source>
</evidence>
<organism evidence="11 12">
    <name type="scientific">Coptotermes formosanus</name>
    <name type="common">Formosan subterranean termite</name>
    <dbReference type="NCBI Taxonomy" id="36987"/>
    <lineage>
        <taxon>Eukaryota</taxon>
        <taxon>Metazoa</taxon>
        <taxon>Ecdysozoa</taxon>
        <taxon>Arthropoda</taxon>
        <taxon>Hexapoda</taxon>
        <taxon>Insecta</taxon>
        <taxon>Pterygota</taxon>
        <taxon>Neoptera</taxon>
        <taxon>Polyneoptera</taxon>
        <taxon>Dictyoptera</taxon>
        <taxon>Blattodea</taxon>
        <taxon>Blattoidea</taxon>
        <taxon>Termitoidae</taxon>
        <taxon>Rhinotermitidae</taxon>
        <taxon>Coptotermes</taxon>
    </lineage>
</organism>
<evidence type="ECO:0000256" key="5">
    <source>
        <dbReference type="ARBA" id="ARBA00022692"/>
    </source>
</evidence>
<keyword evidence="12" id="KW-1185">Reference proteome</keyword>
<comment type="subcellular location">
    <subcellularLocation>
        <location evidence="9">Endomembrane system</location>
        <topology evidence="9">Single-pass membrane protein</topology>
    </subcellularLocation>
    <subcellularLocation>
        <location evidence="1">Membrane</location>
        <topology evidence="1">Single-pass type II membrane protein</topology>
    </subcellularLocation>
</comment>
<evidence type="ECO:0000256" key="3">
    <source>
        <dbReference type="ARBA" id="ARBA00022676"/>
    </source>
</evidence>
<sequence>MDLTEVFMLWYWELDVGHECAPLWPLHCDVRAIEKVTGTDLFIGHALHDREATIIHHFAFSNDPQQFKYPHFASGFAISQALLKKLAYRLDHGDHPGIDFSIDPSHELALYILDNGKGPELTHASQLCLRNQPLCASYPLEFHACGDPVAKESMYFAVKTCTKYHKDRIPVVKHTWAKYVFHIGFYSDSEDTSIPTIDLGVPNTDHGHCGKTMAILKHIALIAPSIPDIRWVVIADDDTILSVARLQQLLSCFQSSKSFATGERYGYNVQRSSQGYNYITGGGGMVFSIAAVLQITTSSYCKCPSDSTPDDMFLGICLARLGIPVTHSPLFHQARPLDYAPEYLDPQLPVSFHKHWMIDPVKVYSKWFSEADQEMEADYLAQKHVEL</sequence>
<evidence type="ECO:0000256" key="7">
    <source>
        <dbReference type="ARBA" id="ARBA00022989"/>
    </source>
</evidence>
<keyword evidence="7" id="KW-1133">Transmembrane helix</keyword>
<dbReference type="GO" id="GO:0016020">
    <property type="term" value="C:membrane"/>
    <property type="evidence" value="ECO:0007669"/>
    <property type="project" value="UniProtKB-SubCell"/>
</dbReference>
<dbReference type="PANTHER" id="PTHR10811">
    <property type="entry name" value="FRINGE-RELATED"/>
    <property type="match status" value="1"/>
</dbReference>
<protein>
    <recommendedName>
        <fullName evidence="10">Fringe-like glycosyltransferase domain-containing protein</fullName>
    </recommendedName>
</protein>
<keyword evidence="4" id="KW-0808">Transferase</keyword>
<evidence type="ECO:0000256" key="2">
    <source>
        <dbReference type="ARBA" id="ARBA00008661"/>
    </source>
</evidence>
<keyword evidence="6" id="KW-0735">Signal-anchor</keyword>